<dbReference type="GO" id="GO:0009029">
    <property type="term" value="F:lipid-A 4'-kinase activity"/>
    <property type="evidence" value="ECO:0007669"/>
    <property type="project" value="UniProtKB-UniRule"/>
</dbReference>
<dbReference type="EC" id="2.7.1.130" evidence="3 13"/>
<keyword evidence="6 13" id="KW-0441">Lipid A biosynthesis</keyword>
<evidence type="ECO:0000256" key="13">
    <source>
        <dbReference type="HAMAP-Rule" id="MF_00409"/>
    </source>
</evidence>
<dbReference type="GO" id="GO:0009244">
    <property type="term" value="P:lipopolysaccharide core region biosynthetic process"/>
    <property type="evidence" value="ECO:0007669"/>
    <property type="project" value="TreeGrafter"/>
</dbReference>
<dbReference type="NCBIfam" id="TIGR00682">
    <property type="entry name" value="lpxK"/>
    <property type="match status" value="1"/>
</dbReference>
<evidence type="ECO:0000256" key="9">
    <source>
        <dbReference type="ARBA" id="ARBA00022777"/>
    </source>
</evidence>
<dbReference type="InterPro" id="IPR003758">
    <property type="entry name" value="LpxK"/>
</dbReference>
<evidence type="ECO:0000256" key="4">
    <source>
        <dbReference type="ARBA" id="ARBA00016436"/>
    </source>
</evidence>
<dbReference type="InterPro" id="IPR027417">
    <property type="entry name" value="P-loop_NTPase"/>
</dbReference>
<dbReference type="GO" id="GO:0005886">
    <property type="term" value="C:plasma membrane"/>
    <property type="evidence" value="ECO:0007669"/>
    <property type="project" value="TreeGrafter"/>
</dbReference>
<name>A0A135I936_9GAMM</name>
<dbReference type="GO" id="GO:0009245">
    <property type="term" value="P:lipid A biosynthetic process"/>
    <property type="evidence" value="ECO:0007669"/>
    <property type="project" value="UniProtKB-UniRule"/>
</dbReference>
<keyword evidence="11 13" id="KW-0443">Lipid metabolism</keyword>
<dbReference type="OrthoDB" id="9766423at2"/>
<evidence type="ECO:0000256" key="5">
    <source>
        <dbReference type="ARBA" id="ARBA00022516"/>
    </source>
</evidence>
<evidence type="ECO:0000256" key="3">
    <source>
        <dbReference type="ARBA" id="ARBA00012071"/>
    </source>
</evidence>
<evidence type="ECO:0000256" key="2">
    <source>
        <dbReference type="ARBA" id="ARBA00004870"/>
    </source>
</evidence>
<evidence type="ECO:0000256" key="11">
    <source>
        <dbReference type="ARBA" id="ARBA00023098"/>
    </source>
</evidence>
<evidence type="ECO:0000256" key="12">
    <source>
        <dbReference type="ARBA" id="ARBA00029757"/>
    </source>
</evidence>
<dbReference type="HAMAP" id="MF_00409">
    <property type="entry name" value="LpxK"/>
    <property type="match status" value="1"/>
</dbReference>
<evidence type="ECO:0000313" key="15">
    <source>
        <dbReference type="Proteomes" id="UP000070529"/>
    </source>
</evidence>
<keyword evidence="8 13" id="KW-0547">Nucleotide-binding</keyword>
<accession>A0A135I936</accession>
<feature type="binding site" evidence="13">
    <location>
        <begin position="62"/>
        <end position="69"/>
    </location>
    <ligand>
        <name>ATP</name>
        <dbReference type="ChEBI" id="CHEBI:30616"/>
    </ligand>
</feature>
<evidence type="ECO:0000256" key="1">
    <source>
        <dbReference type="ARBA" id="ARBA00002274"/>
    </source>
</evidence>
<dbReference type="Proteomes" id="UP000070529">
    <property type="component" value="Unassembled WGS sequence"/>
</dbReference>
<reference evidence="14 15" key="1">
    <citation type="submission" date="2015-11" db="EMBL/GenBank/DDBJ databases">
        <title>Genomic Taxonomy of the Vibrionaceae.</title>
        <authorList>
            <person name="Gomez-Gil B."/>
            <person name="Enciso-Ibarra J."/>
        </authorList>
    </citation>
    <scope>NUCLEOTIDE SEQUENCE [LARGE SCALE GENOMIC DNA]</scope>
    <source>
        <strain evidence="14 15">CAIM 912</strain>
    </source>
</reference>
<evidence type="ECO:0000313" key="14">
    <source>
        <dbReference type="EMBL" id="KXF81961.1"/>
    </source>
</evidence>
<dbReference type="STRING" id="294935.ATN88_18580"/>
<evidence type="ECO:0000256" key="8">
    <source>
        <dbReference type="ARBA" id="ARBA00022741"/>
    </source>
</evidence>
<comment type="similarity">
    <text evidence="13">Belongs to the LpxK family.</text>
</comment>
<keyword evidence="15" id="KW-1185">Reference proteome</keyword>
<proteinExistence type="inferred from homology"/>
<dbReference type="RefSeq" id="WP_067415101.1">
    <property type="nucleotide sequence ID" value="NZ_LNTY01000032.1"/>
</dbReference>
<dbReference type="AlphaFoldDB" id="A0A135I936"/>
<keyword evidence="7 13" id="KW-0808">Transferase</keyword>
<keyword evidence="9 13" id="KW-0418">Kinase</keyword>
<dbReference type="GO" id="GO:0005524">
    <property type="term" value="F:ATP binding"/>
    <property type="evidence" value="ECO:0007669"/>
    <property type="project" value="UniProtKB-UniRule"/>
</dbReference>
<dbReference type="EMBL" id="LNTY01000032">
    <property type="protein sequence ID" value="KXF81961.1"/>
    <property type="molecule type" value="Genomic_DNA"/>
</dbReference>
<sequence length="343" mass="37623">MAGLIEKIWFENHPLGLVSAPLLWPLSKLFGAIARKRRQAFLDGKSESYRAPVPVIVVGNITVGGNGKTPVVIWLVEQLKAQGLNPGVVSRGYGGKADSYPFVLDDTTSTEEAGDEPVLIFQRTGAPVAISPVRSEAVKALLPLGVDIIITDDGLQHYKLDRDIEFVIVDGERRFGNEHYMPFGPLREQTDRLDSVDFIVCNGGEVQSGELAMCLKPSELVNIKTGEKVLASALNDAVAMAGIGNPQRFFNTLESLGVSPVHCEPFADHKAFEFTQLEALANKGQHLLMTEKDAVKCRRFVQQHPNIENWWYLPVDAHFSDEAATQMINTILKVKDGYGSPTA</sequence>
<evidence type="ECO:0000256" key="10">
    <source>
        <dbReference type="ARBA" id="ARBA00022840"/>
    </source>
</evidence>
<dbReference type="UniPathway" id="UPA00359">
    <property type="reaction ID" value="UER00482"/>
</dbReference>
<dbReference type="Pfam" id="PF02606">
    <property type="entry name" value="LpxK"/>
    <property type="match status" value="1"/>
</dbReference>
<comment type="pathway">
    <text evidence="2 13">Glycolipid biosynthesis; lipid IV(A) biosynthesis; lipid IV(A) from (3R)-3-hydroxytetradecanoyl-[acyl-carrier-protein] and UDP-N-acetyl-alpha-D-glucosamine: step 6/6.</text>
</comment>
<evidence type="ECO:0000256" key="6">
    <source>
        <dbReference type="ARBA" id="ARBA00022556"/>
    </source>
</evidence>
<dbReference type="PANTHER" id="PTHR42724:SF1">
    <property type="entry name" value="TETRAACYLDISACCHARIDE 4'-KINASE, MITOCHONDRIAL-RELATED"/>
    <property type="match status" value="1"/>
</dbReference>
<comment type="catalytic activity">
    <reaction evidence="13">
        <text>a lipid A disaccharide + ATP = a lipid IVA + ADP + H(+)</text>
        <dbReference type="Rhea" id="RHEA:67840"/>
        <dbReference type="ChEBI" id="CHEBI:15378"/>
        <dbReference type="ChEBI" id="CHEBI:30616"/>
        <dbReference type="ChEBI" id="CHEBI:176343"/>
        <dbReference type="ChEBI" id="CHEBI:176425"/>
        <dbReference type="ChEBI" id="CHEBI:456216"/>
        <dbReference type="EC" id="2.7.1.130"/>
    </reaction>
</comment>
<keyword evidence="10 13" id="KW-0067">ATP-binding</keyword>
<gene>
    <name evidence="13 14" type="primary">lpxK</name>
    <name evidence="14" type="ORF">ATN88_18580</name>
</gene>
<keyword evidence="5 13" id="KW-0444">Lipid biosynthesis</keyword>
<dbReference type="SUPFAM" id="SSF52540">
    <property type="entry name" value="P-loop containing nucleoside triphosphate hydrolases"/>
    <property type="match status" value="1"/>
</dbReference>
<evidence type="ECO:0000256" key="7">
    <source>
        <dbReference type="ARBA" id="ARBA00022679"/>
    </source>
</evidence>
<comment type="function">
    <text evidence="1 13">Transfers the gamma-phosphate of ATP to the 4'-position of a tetraacyldisaccharide 1-phosphate intermediate (termed DS-1-P) to form tetraacyldisaccharide 1,4'-bis-phosphate (lipid IVA).</text>
</comment>
<comment type="caution">
    <text evidence="14">The sequence shown here is derived from an EMBL/GenBank/DDBJ whole genome shotgun (WGS) entry which is preliminary data.</text>
</comment>
<dbReference type="PANTHER" id="PTHR42724">
    <property type="entry name" value="TETRAACYLDISACCHARIDE 4'-KINASE"/>
    <property type="match status" value="1"/>
</dbReference>
<protein>
    <recommendedName>
        <fullName evidence="4 13">Tetraacyldisaccharide 4'-kinase</fullName>
        <ecNumber evidence="3 13">2.7.1.130</ecNumber>
    </recommendedName>
    <alternativeName>
        <fullName evidence="12 13">Lipid A 4'-kinase</fullName>
    </alternativeName>
</protein>
<organism evidence="14 15">
    <name type="scientific">Enterovibrio coralii</name>
    <dbReference type="NCBI Taxonomy" id="294935"/>
    <lineage>
        <taxon>Bacteria</taxon>
        <taxon>Pseudomonadati</taxon>
        <taxon>Pseudomonadota</taxon>
        <taxon>Gammaproteobacteria</taxon>
        <taxon>Vibrionales</taxon>
        <taxon>Vibrionaceae</taxon>
        <taxon>Enterovibrio</taxon>
    </lineage>
</organism>